<feature type="transmembrane region" description="Helical" evidence="1">
    <location>
        <begin position="20"/>
        <end position="42"/>
    </location>
</feature>
<keyword evidence="1" id="KW-1133">Transmembrane helix</keyword>
<accession>A0A1F8FQZ7</accession>
<dbReference type="Proteomes" id="UP000177796">
    <property type="component" value="Unassembled WGS sequence"/>
</dbReference>
<dbReference type="AlphaFoldDB" id="A0A1F8FQZ7"/>
<sequence length="177" mass="20826">MPVILKENEIIHRMINKHWIVFYLPVWVILMSVFGLIFTRFYFNFTFFGFDKQVFLVAGLIITLYLLYKFYIWHNNALIITSERLIAKDQYGLFSKRIRAMLYEDIIDISYIQKGMTPVLCNYGTLIIRMSSGTRILLKMVPDPWKAVEAINQLKLALKPRGEEKNPEENHGQTLSV</sequence>
<proteinExistence type="predicted"/>
<comment type="caution">
    <text evidence="2">The sequence shown here is derived from an EMBL/GenBank/DDBJ whole genome shotgun (WGS) entry which is preliminary data.</text>
</comment>
<evidence type="ECO:0000256" key="1">
    <source>
        <dbReference type="SAM" id="Phobius"/>
    </source>
</evidence>
<evidence type="ECO:0008006" key="4">
    <source>
        <dbReference type="Google" id="ProtNLM"/>
    </source>
</evidence>
<evidence type="ECO:0000313" key="3">
    <source>
        <dbReference type="Proteomes" id="UP000177796"/>
    </source>
</evidence>
<keyword evidence="1" id="KW-0472">Membrane</keyword>
<name>A0A1F8FQZ7_9BACT</name>
<feature type="transmembrane region" description="Helical" evidence="1">
    <location>
        <begin position="54"/>
        <end position="72"/>
    </location>
</feature>
<reference evidence="2 3" key="1">
    <citation type="journal article" date="2016" name="Nat. Commun.">
        <title>Thousands of microbial genomes shed light on interconnected biogeochemical processes in an aquifer system.</title>
        <authorList>
            <person name="Anantharaman K."/>
            <person name="Brown C.T."/>
            <person name="Hug L.A."/>
            <person name="Sharon I."/>
            <person name="Castelle C.J."/>
            <person name="Probst A.J."/>
            <person name="Thomas B.C."/>
            <person name="Singh A."/>
            <person name="Wilkins M.J."/>
            <person name="Karaoz U."/>
            <person name="Brodie E.L."/>
            <person name="Williams K.H."/>
            <person name="Hubbard S.S."/>
            <person name="Banfield J.F."/>
        </authorList>
    </citation>
    <scope>NUCLEOTIDE SEQUENCE [LARGE SCALE GENOMIC DNA]</scope>
</reference>
<organism evidence="2 3">
    <name type="scientific">Candidatus Yanofskybacteria bacterium RIFCSPHIGHO2_02_FULL_46_19</name>
    <dbReference type="NCBI Taxonomy" id="1802684"/>
    <lineage>
        <taxon>Bacteria</taxon>
        <taxon>Candidatus Yanofskyibacteriota</taxon>
    </lineage>
</organism>
<dbReference type="EMBL" id="MGJY01000027">
    <property type="protein sequence ID" value="OGN15553.1"/>
    <property type="molecule type" value="Genomic_DNA"/>
</dbReference>
<keyword evidence="1" id="KW-0812">Transmembrane</keyword>
<protein>
    <recommendedName>
        <fullName evidence="4">DUF304 domain-containing protein</fullName>
    </recommendedName>
</protein>
<evidence type="ECO:0000313" key="2">
    <source>
        <dbReference type="EMBL" id="OGN15553.1"/>
    </source>
</evidence>
<gene>
    <name evidence="2" type="ORF">A3C81_00210</name>
</gene>